<sequence length="253" mass="28533">MFIHNEKTSLLITDHERWLLSKAGITHKVSFRLTQNQDFHVQPKDDAHVNHTEPELADFCLNHVSSAEANCIAFHTSIRLTTRVVKRQPQLRGPSNHTRYKMRAVPVVMSLLVLLDGVLGNRTQPVGPCKLDVQLALFMLVTYLVILDAPPKIVHISIYLRTGKTTVCRVSESTSHESGSHKHRTTPNLQRTNGPNICTNGNPDHIRQLQAGGRRHQLHLPSIQGTGQGHIEFTFLLQQHTLPLEKSQHPRLV</sequence>
<dbReference type="EMBL" id="JTDE01000601">
    <property type="protein sequence ID" value="KAF7260803.1"/>
    <property type="molecule type" value="Genomic_DNA"/>
</dbReference>
<evidence type="ECO:0000313" key="3">
    <source>
        <dbReference type="Proteomes" id="UP000822476"/>
    </source>
</evidence>
<gene>
    <name evidence="2" type="ORF">EG68_01587</name>
</gene>
<evidence type="ECO:0000313" key="2">
    <source>
        <dbReference type="EMBL" id="KAF7260803.1"/>
    </source>
</evidence>
<organism evidence="2 3">
    <name type="scientific">Paragonimus skrjabini miyazakii</name>
    <dbReference type="NCBI Taxonomy" id="59628"/>
    <lineage>
        <taxon>Eukaryota</taxon>
        <taxon>Metazoa</taxon>
        <taxon>Spiralia</taxon>
        <taxon>Lophotrochozoa</taxon>
        <taxon>Platyhelminthes</taxon>
        <taxon>Trematoda</taxon>
        <taxon>Digenea</taxon>
        <taxon>Plagiorchiida</taxon>
        <taxon>Troglotremata</taxon>
        <taxon>Troglotrematidae</taxon>
        <taxon>Paragonimus</taxon>
    </lineage>
</organism>
<name>A0A8S9Z5X4_9TREM</name>
<protein>
    <submittedName>
        <fullName evidence="2">Uncharacterized protein</fullName>
    </submittedName>
</protein>
<comment type="caution">
    <text evidence="2">The sequence shown here is derived from an EMBL/GenBank/DDBJ whole genome shotgun (WGS) entry which is preliminary data.</text>
</comment>
<accession>A0A8S9Z5X4</accession>
<dbReference type="AlphaFoldDB" id="A0A8S9Z5X4"/>
<keyword evidence="3" id="KW-1185">Reference proteome</keyword>
<reference evidence="2" key="1">
    <citation type="submission" date="2019-07" db="EMBL/GenBank/DDBJ databases">
        <title>Annotation for the trematode Paragonimus miyazaki's.</title>
        <authorList>
            <person name="Choi Y.-J."/>
        </authorList>
    </citation>
    <scope>NUCLEOTIDE SEQUENCE</scope>
    <source>
        <strain evidence="2">Japan</strain>
    </source>
</reference>
<feature type="compositionally biased region" description="Polar residues" evidence="1">
    <location>
        <begin position="186"/>
        <end position="201"/>
    </location>
</feature>
<dbReference type="Proteomes" id="UP000822476">
    <property type="component" value="Unassembled WGS sequence"/>
</dbReference>
<proteinExistence type="predicted"/>
<feature type="region of interest" description="Disordered" evidence="1">
    <location>
        <begin position="172"/>
        <end position="201"/>
    </location>
</feature>
<evidence type="ECO:0000256" key="1">
    <source>
        <dbReference type="SAM" id="MobiDB-lite"/>
    </source>
</evidence>